<dbReference type="HOGENOM" id="CLU_1298490_0_0_6"/>
<dbReference type="AlphaFoldDB" id="A0A0C5VDM7"/>
<organism evidence="1 2">
    <name type="scientific">Gynuella sunshinyii YC6258</name>
    <dbReference type="NCBI Taxonomy" id="1445510"/>
    <lineage>
        <taxon>Bacteria</taxon>
        <taxon>Pseudomonadati</taxon>
        <taxon>Pseudomonadota</taxon>
        <taxon>Gammaproteobacteria</taxon>
        <taxon>Oceanospirillales</taxon>
        <taxon>Saccharospirillaceae</taxon>
        <taxon>Gynuella</taxon>
    </lineage>
</organism>
<dbReference type="KEGG" id="gsn:YC6258_00244"/>
<evidence type="ECO:0000313" key="2">
    <source>
        <dbReference type="Proteomes" id="UP000032266"/>
    </source>
</evidence>
<evidence type="ECO:0000313" key="1">
    <source>
        <dbReference type="EMBL" id="AJQ92296.1"/>
    </source>
</evidence>
<dbReference type="Proteomes" id="UP000032266">
    <property type="component" value="Chromosome"/>
</dbReference>
<dbReference type="PATRIC" id="fig|1445510.3.peg.237"/>
<evidence type="ECO:0008006" key="3">
    <source>
        <dbReference type="Google" id="ProtNLM"/>
    </source>
</evidence>
<proteinExistence type="predicted"/>
<name>A0A0C5VDM7_9GAMM</name>
<dbReference type="RefSeq" id="WP_044615399.1">
    <property type="nucleotide sequence ID" value="NZ_CP007142.1"/>
</dbReference>
<dbReference type="EMBL" id="CP007142">
    <property type="protein sequence ID" value="AJQ92296.1"/>
    <property type="molecule type" value="Genomic_DNA"/>
</dbReference>
<sequence>MYDKFTQVDDSIRGDHYYLAPEDYCVFFGEYTARLGYSHSKTNQLIVNLKWGMEFKGTSRFRYKDKAIKTVANCLRLIANPENLTFVPIPPSKASDDPLYDDRLVQILEAFCKIMPLAHFSEILKQKASTRSSHECADGNRLKPDELEANYEIDNSKFDEVRENIVIFDDMLTTGSHFKAAQSVLHRVLPDRKIAGLFIARRVPESIDPLDILEDFLE</sequence>
<dbReference type="STRING" id="1445510.YC6258_00244"/>
<dbReference type="OrthoDB" id="6637825at2"/>
<accession>A0A0C5VDM7</accession>
<gene>
    <name evidence="1" type="ORF">YC6258_00244</name>
</gene>
<keyword evidence="2" id="KW-1185">Reference proteome</keyword>
<reference evidence="1 2" key="1">
    <citation type="submission" date="2014-01" db="EMBL/GenBank/DDBJ databases">
        <title>Full genme sequencing of cellulolytic bacterium Gynuella sunshinyii YC6258T gen. nov., sp. nov.</title>
        <authorList>
            <person name="Khan H."/>
            <person name="Chung E.J."/>
            <person name="Chung Y.R."/>
        </authorList>
    </citation>
    <scope>NUCLEOTIDE SEQUENCE [LARGE SCALE GENOMIC DNA]</scope>
    <source>
        <strain evidence="1 2">YC6258</strain>
    </source>
</reference>
<protein>
    <recommendedName>
        <fullName evidence="3">Amidophosphoribosyltransferase</fullName>
    </recommendedName>
</protein>